<proteinExistence type="predicted"/>
<gene>
    <name evidence="2" type="ORF">FUA24_04565</name>
</gene>
<evidence type="ECO:0000313" key="3">
    <source>
        <dbReference type="Proteomes" id="UP000323930"/>
    </source>
</evidence>
<protein>
    <submittedName>
        <fullName evidence="2">Vancomycin high temperature exclusion protein</fullName>
    </submittedName>
</protein>
<dbReference type="Pfam" id="PF02698">
    <property type="entry name" value="DUF218"/>
    <property type="match status" value="1"/>
</dbReference>
<feature type="domain" description="DUF218" evidence="1">
    <location>
        <begin position="23"/>
        <end position="160"/>
    </location>
</feature>
<evidence type="ECO:0000313" key="2">
    <source>
        <dbReference type="EMBL" id="TYA86839.1"/>
    </source>
</evidence>
<sequence length="185" mass="21260">MVYQTKNLIYDDISHIPKNKVGLVLGAGKFTSSGHINLYYKYRLQAAIDLFNSGKIEFILVSGDNGRKDYDEPTDFKNDLIKKGIPEHKIFLDYAGFRTLDSVVRAKEVFQLNSVTIISQQFHNERALYIAKHKNIKAIAFNAKDTHGKYSYKTRLREYLAKTKASFDVLFNVQPKYLGKKIKIS</sequence>
<comment type="caution">
    <text evidence="2">The sequence shown here is derived from an EMBL/GenBank/DDBJ whole genome shotgun (WGS) entry which is preliminary data.</text>
</comment>
<accession>A0A5D0IUU9</accession>
<keyword evidence="3" id="KW-1185">Reference proteome</keyword>
<dbReference type="OrthoDB" id="9782395at2"/>
<dbReference type="CDD" id="cd06259">
    <property type="entry name" value="YdcF-like"/>
    <property type="match status" value="1"/>
</dbReference>
<dbReference type="EMBL" id="VSDQ01000332">
    <property type="protein sequence ID" value="TYA86839.1"/>
    <property type="molecule type" value="Genomic_DNA"/>
</dbReference>
<evidence type="ECO:0000259" key="1">
    <source>
        <dbReference type="Pfam" id="PF02698"/>
    </source>
</evidence>
<dbReference type="PANTHER" id="PTHR30336">
    <property type="entry name" value="INNER MEMBRANE PROTEIN, PROBABLE PERMEASE"/>
    <property type="match status" value="1"/>
</dbReference>
<dbReference type="GO" id="GO:0005886">
    <property type="term" value="C:plasma membrane"/>
    <property type="evidence" value="ECO:0007669"/>
    <property type="project" value="TreeGrafter"/>
</dbReference>
<reference evidence="2 3" key="1">
    <citation type="submission" date="2019-08" db="EMBL/GenBank/DDBJ databases">
        <title>Seonamhaeicola sediminis sp. nov., isolated from marine sediment.</title>
        <authorList>
            <person name="Cao W.R."/>
        </authorList>
    </citation>
    <scope>NUCLEOTIDE SEQUENCE [LARGE SCALE GENOMIC DNA]</scope>
    <source>
        <strain evidence="2 3">B011</strain>
    </source>
</reference>
<dbReference type="PANTHER" id="PTHR30336:SF20">
    <property type="entry name" value="DUF218 DOMAIN-CONTAINING PROTEIN"/>
    <property type="match status" value="1"/>
</dbReference>
<dbReference type="InterPro" id="IPR051599">
    <property type="entry name" value="Cell_Envelope_Assoc"/>
</dbReference>
<dbReference type="InterPro" id="IPR003848">
    <property type="entry name" value="DUF218"/>
</dbReference>
<dbReference type="AlphaFoldDB" id="A0A5D0IUU9"/>
<organism evidence="2 3">
    <name type="scientific">Seonamhaeicola marinus</name>
    <dbReference type="NCBI Taxonomy" id="1912246"/>
    <lineage>
        <taxon>Bacteria</taxon>
        <taxon>Pseudomonadati</taxon>
        <taxon>Bacteroidota</taxon>
        <taxon>Flavobacteriia</taxon>
        <taxon>Flavobacteriales</taxon>
        <taxon>Flavobacteriaceae</taxon>
    </lineage>
</organism>
<dbReference type="Proteomes" id="UP000323930">
    <property type="component" value="Unassembled WGS sequence"/>
</dbReference>
<name>A0A5D0IUU9_9FLAO</name>